<organism evidence="2 3">
    <name type="scientific">Prorocentrum cordatum</name>
    <dbReference type="NCBI Taxonomy" id="2364126"/>
    <lineage>
        <taxon>Eukaryota</taxon>
        <taxon>Sar</taxon>
        <taxon>Alveolata</taxon>
        <taxon>Dinophyceae</taxon>
        <taxon>Prorocentrales</taxon>
        <taxon>Prorocentraceae</taxon>
        <taxon>Prorocentrum</taxon>
    </lineage>
</organism>
<dbReference type="EMBL" id="CAUYUJ010019148">
    <property type="protein sequence ID" value="CAK0888913.1"/>
    <property type="molecule type" value="Genomic_DNA"/>
</dbReference>
<protein>
    <submittedName>
        <fullName evidence="2">Uncharacterized protein</fullName>
    </submittedName>
</protein>
<proteinExistence type="predicted"/>
<sequence>MDVERRTVQGLTEEEMGRARGREHEARPSRPAREARAMAEGMPLGRGRSTPSVRGEDDDLPHPVLQGHERGFGVPRARGTRAQLLKQRGLVPAWPGADCGRARAEEEAEEPSRHARRLPWRRECSCQSPEGSGGQPRCRILARMLRALELRWPL</sequence>
<dbReference type="Proteomes" id="UP001189429">
    <property type="component" value="Unassembled WGS sequence"/>
</dbReference>
<feature type="region of interest" description="Disordered" evidence="1">
    <location>
        <begin position="1"/>
        <end position="75"/>
    </location>
</feature>
<feature type="compositionally biased region" description="Basic and acidic residues" evidence="1">
    <location>
        <begin position="15"/>
        <end position="37"/>
    </location>
</feature>
<name>A0ABN9WTK8_9DINO</name>
<evidence type="ECO:0000256" key="1">
    <source>
        <dbReference type="SAM" id="MobiDB-lite"/>
    </source>
</evidence>
<evidence type="ECO:0000313" key="2">
    <source>
        <dbReference type="EMBL" id="CAK0888913.1"/>
    </source>
</evidence>
<gene>
    <name evidence="2" type="ORF">PCOR1329_LOCUS69601</name>
</gene>
<keyword evidence="3" id="KW-1185">Reference proteome</keyword>
<reference evidence="2" key="1">
    <citation type="submission" date="2023-10" db="EMBL/GenBank/DDBJ databases">
        <authorList>
            <person name="Chen Y."/>
            <person name="Shah S."/>
            <person name="Dougan E. K."/>
            <person name="Thang M."/>
            <person name="Chan C."/>
        </authorList>
    </citation>
    <scope>NUCLEOTIDE SEQUENCE [LARGE SCALE GENOMIC DNA]</scope>
</reference>
<comment type="caution">
    <text evidence="2">The sequence shown here is derived from an EMBL/GenBank/DDBJ whole genome shotgun (WGS) entry which is preliminary data.</text>
</comment>
<accession>A0ABN9WTK8</accession>
<evidence type="ECO:0000313" key="3">
    <source>
        <dbReference type="Proteomes" id="UP001189429"/>
    </source>
</evidence>